<dbReference type="Gene3D" id="3.40.50.720">
    <property type="entry name" value="NAD(P)-binding Rossmann-like Domain"/>
    <property type="match status" value="1"/>
</dbReference>
<sequence>MRELNKVVIVTGGANGIGEATVRLLATSGAKVVITDVDAEGGEQLAGDLGDAAVFCRHDVGEEADWKTVVSLAENRFGRIDGMVNNAGIFIGANIADLDIEAAAKVIRINQIGHLIGMKHVVPAMRRAGGGSIVNVGSESGARAMPGMIVYAGTKSAVAGQTRTASAELASEGIRVNMVMPGPILTPMMRAFGGDKVQEVANLIPIGRLGTPADIATMIAFLLSDDAGFVTGAEIAVDGGRIAAPIVFG</sequence>
<dbReference type="Proteomes" id="UP000024284">
    <property type="component" value="Unassembled WGS sequence"/>
</dbReference>
<dbReference type="InterPro" id="IPR002347">
    <property type="entry name" value="SDR_fam"/>
</dbReference>
<comment type="similarity">
    <text evidence="1">Belongs to the short-chain dehydrogenases/reductases (SDR) family.</text>
</comment>
<dbReference type="RefSeq" id="WP_037463675.1">
    <property type="nucleotide sequence ID" value="NZ_BCZD01000023.1"/>
</dbReference>
<dbReference type="InterPro" id="IPR036291">
    <property type="entry name" value="NAD(P)-bd_dom_sf"/>
</dbReference>
<evidence type="ECO:0000313" key="4">
    <source>
        <dbReference type="EMBL" id="KFG90897.1"/>
    </source>
</evidence>
<keyword evidence="5" id="KW-1185">Reference proteome</keyword>
<evidence type="ECO:0000313" key="5">
    <source>
        <dbReference type="Proteomes" id="UP000024284"/>
    </source>
</evidence>
<comment type="caution">
    <text evidence="4">The sequence shown here is derived from an EMBL/GenBank/DDBJ whole genome shotgun (WGS) entry which is preliminary data.</text>
</comment>
<comment type="catalytic activity">
    <reaction evidence="3">
        <text>2,5-dichlorocyclohexa-2,5-dien-1,4-diol + NAD(+) = 2,5-dichlorohydroquinone + NADH + H(+)</text>
        <dbReference type="Rhea" id="RHEA:15741"/>
        <dbReference type="ChEBI" id="CHEBI:15378"/>
        <dbReference type="ChEBI" id="CHEBI:27545"/>
        <dbReference type="ChEBI" id="CHEBI:28975"/>
        <dbReference type="ChEBI" id="CHEBI:57540"/>
        <dbReference type="ChEBI" id="CHEBI:57945"/>
    </reaction>
</comment>
<dbReference type="PATRIC" id="fig|1219045.3.peg.1295"/>
<dbReference type="FunFam" id="3.40.50.720:FF:000084">
    <property type="entry name" value="Short-chain dehydrogenase reductase"/>
    <property type="match status" value="1"/>
</dbReference>
<dbReference type="PANTHER" id="PTHR24321:SF8">
    <property type="entry name" value="ESTRADIOL 17-BETA-DEHYDROGENASE 8-RELATED"/>
    <property type="match status" value="1"/>
</dbReference>
<accession>A0A086PBX9</accession>
<keyword evidence="2 4" id="KW-0560">Oxidoreductase</keyword>
<dbReference type="EC" id="1.1.1.53" evidence="4"/>
<evidence type="ECO:0000256" key="1">
    <source>
        <dbReference type="ARBA" id="ARBA00006484"/>
    </source>
</evidence>
<gene>
    <name evidence="4" type="ORF">BV98_001264</name>
</gene>
<dbReference type="Pfam" id="PF13561">
    <property type="entry name" value="adh_short_C2"/>
    <property type="match status" value="1"/>
</dbReference>
<dbReference type="EMBL" id="JFZA02000008">
    <property type="protein sequence ID" value="KFG90897.1"/>
    <property type="molecule type" value="Genomic_DNA"/>
</dbReference>
<dbReference type="GO" id="GO:0047044">
    <property type="term" value="F:androstan-3-alpha,17-beta-diol dehydrogenase (NAD+) activity"/>
    <property type="evidence" value="ECO:0007669"/>
    <property type="project" value="UniProtKB-EC"/>
</dbReference>
<evidence type="ECO:0000256" key="2">
    <source>
        <dbReference type="ARBA" id="ARBA00023002"/>
    </source>
</evidence>
<protein>
    <submittedName>
        <fullName evidence="4">3-alpha-(Or 20-beta)-hydroxysteroid dehydrogenase</fullName>
        <ecNumber evidence="4">1.1.1.53</ecNumber>
    </submittedName>
</protein>
<dbReference type="PANTHER" id="PTHR24321">
    <property type="entry name" value="DEHYDROGENASES, SHORT CHAIN"/>
    <property type="match status" value="1"/>
</dbReference>
<dbReference type="AlphaFoldDB" id="A0A086PBX9"/>
<name>A0A086PBX9_SPHHM</name>
<dbReference type="STRING" id="76947.GCA_002080435_04084"/>
<reference evidence="4" key="1">
    <citation type="submission" date="2014-08" db="EMBL/GenBank/DDBJ databases">
        <title>Draft genome sequences of Sphingobium herbicidovorans.</title>
        <authorList>
            <person name="Gan H.M."/>
            <person name="Gan H.Y."/>
            <person name="Savka M.A."/>
        </authorList>
    </citation>
    <scope>NUCLEOTIDE SEQUENCE [LARGE SCALE GENOMIC DNA]</scope>
    <source>
        <strain evidence="4">NBRC 16415</strain>
    </source>
</reference>
<proteinExistence type="inferred from homology"/>
<dbReference type="NCBIfam" id="NF005559">
    <property type="entry name" value="PRK07231.1"/>
    <property type="match status" value="1"/>
</dbReference>
<dbReference type="OrthoDB" id="5457012at2"/>
<dbReference type="PRINTS" id="PR00080">
    <property type="entry name" value="SDRFAMILY"/>
</dbReference>
<evidence type="ECO:0000256" key="3">
    <source>
        <dbReference type="ARBA" id="ARBA00051383"/>
    </source>
</evidence>
<dbReference type="PRINTS" id="PR00081">
    <property type="entry name" value="GDHRDH"/>
</dbReference>
<dbReference type="GO" id="GO:0018502">
    <property type="term" value="F:2,5-dichloro-2,5-cyclohexadiene-1,4-diol dehydrogenase activity"/>
    <property type="evidence" value="ECO:0007669"/>
    <property type="project" value="RHEA"/>
</dbReference>
<organism evidence="4 5">
    <name type="scientific">Sphingobium herbicidovorans (strain ATCC 700291 / DSM 11019 / CCUG 56400 / KCTC 2939 / LMG 18315 / NBRC 16415 / MH)</name>
    <name type="common">Sphingomonas herbicidovorans</name>
    <dbReference type="NCBI Taxonomy" id="1219045"/>
    <lineage>
        <taxon>Bacteria</taxon>
        <taxon>Pseudomonadati</taxon>
        <taxon>Pseudomonadota</taxon>
        <taxon>Alphaproteobacteria</taxon>
        <taxon>Sphingomonadales</taxon>
        <taxon>Sphingomonadaceae</taxon>
        <taxon>Sphingobium</taxon>
    </lineage>
</organism>
<dbReference type="SUPFAM" id="SSF51735">
    <property type="entry name" value="NAD(P)-binding Rossmann-fold domains"/>
    <property type="match status" value="1"/>
</dbReference>
<dbReference type="eggNOG" id="COG1028">
    <property type="taxonomic scope" value="Bacteria"/>
</dbReference>